<dbReference type="VEuPathDB" id="TriTrypDB:TcIL3000_0_40850"/>
<feature type="compositionally biased region" description="Polar residues" evidence="1">
    <location>
        <begin position="449"/>
        <end position="469"/>
    </location>
</feature>
<organism evidence="2 3">
    <name type="scientific">Trypanosoma congolense (strain IL3000)</name>
    <dbReference type="NCBI Taxonomy" id="1068625"/>
    <lineage>
        <taxon>Eukaryota</taxon>
        <taxon>Discoba</taxon>
        <taxon>Euglenozoa</taxon>
        <taxon>Kinetoplastea</taxon>
        <taxon>Metakinetoplastina</taxon>
        <taxon>Trypanosomatida</taxon>
        <taxon>Trypanosomatidae</taxon>
        <taxon>Trypanosoma</taxon>
        <taxon>Nannomonas</taxon>
    </lineage>
</organism>
<evidence type="ECO:0000313" key="2">
    <source>
        <dbReference type="EMBL" id="CCD13319.1"/>
    </source>
</evidence>
<dbReference type="Proteomes" id="UP000000702">
    <property type="component" value="Unassembled WGS sequence"/>
</dbReference>
<name>F9W7Z6_TRYCI</name>
<evidence type="ECO:0000256" key="1">
    <source>
        <dbReference type="SAM" id="MobiDB-lite"/>
    </source>
</evidence>
<protein>
    <submittedName>
        <fullName evidence="2">WGS project CAEQ00000000 data, annotated contig 1680</fullName>
    </submittedName>
</protein>
<gene>
    <name evidence="2" type="ORF">TCIL3000_0_40850</name>
</gene>
<sequence length="535" mass="58482">MFPTETVYVGLYQCPPPVPRNINDSECKPPEPAGEYGPHLSGAGVDYRGNVLLPFYKGNTTYKSLMAGLSYRLNKYCIVHSKDGSWQRGKSRIAREGDPSWRCDGAGTGGCGTCFTGEYFCSRCANVGGTKLSDDTVDSEKVTRKPTIVIRNFTRSCHGDNYGMTDYEYVNEEWKVETNDLCCFFYVTFEHELMASQSDCDESGNVMRPPVEYDHMDQPSKEAYVAVGDEGSGGLNYLEVKVGEYLLRIAKSVDLRFENIVERLLTRNMHVRRIFDGFSGASILPCEFVMHFSSRLEAICATAFPVTSAERIATVVNGFGVKRVRVWENDMEIQTPISASECDLLEGSRSFTSSINSSCDAADFSATDSISNSEMPNAGWSTGTQSHAINESFSSPASHVRPLPAGSLSCSEEVVVGSGFGNSSPEVLLNNMTMSSSSNVDSPFTSVSSQCTCPTSGSSGTQMSSPKGETTTEKQTDWSSTPDNSNDKCRIAGEDGATMEGSGQLLHSLIVTTQQDLYVDFDAEYDDNDDINYDF</sequence>
<dbReference type="EMBL" id="CAEQ01001108">
    <property type="protein sequence ID" value="CCD13319.1"/>
    <property type="molecule type" value="Genomic_DNA"/>
</dbReference>
<proteinExistence type="predicted"/>
<reference evidence="3" key="1">
    <citation type="submission" date="2011-07" db="EMBL/GenBank/DDBJ databases">
        <title>Divergent evolution of antigenic variation in African trypanosomes.</title>
        <authorList>
            <person name="Jackson A.P."/>
            <person name="Berry A."/>
            <person name="Allison H.C."/>
            <person name="Burton P."/>
            <person name="Anderson J."/>
            <person name="Aslett M."/>
            <person name="Brown R."/>
            <person name="Corton N."/>
            <person name="Harris D."/>
            <person name="Hauser H."/>
            <person name="Gamble J."/>
            <person name="Gilderthorp R."/>
            <person name="McQuillan J."/>
            <person name="Quail M.A."/>
            <person name="Sanders M."/>
            <person name="Van Tonder A."/>
            <person name="Ginger M.L."/>
            <person name="Donelson J.E."/>
            <person name="Field M.C."/>
            <person name="Barry J.D."/>
            <person name="Berriman M."/>
            <person name="Hertz-Fowler C."/>
        </authorList>
    </citation>
    <scope>NUCLEOTIDE SEQUENCE [LARGE SCALE GENOMIC DNA]</scope>
    <source>
        <strain evidence="3">IL3000</strain>
    </source>
</reference>
<keyword evidence="3" id="KW-1185">Reference proteome</keyword>
<evidence type="ECO:0000313" key="3">
    <source>
        <dbReference type="Proteomes" id="UP000000702"/>
    </source>
</evidence>
<feature type="compositionally biased region" description="Polar residues" evidence="1">
    <location>
        <begin position="375"/>
        <end position="397"/>
    </location>
</feature>
<dbReference type="OMA" id="ERHICCF"/>
<dbReference type="AlphaFoldDB" id="F9W7Z6"/>
<feature type="region of interest" description="Disordered" evidence="1">
    <location>
        <begin position="375"/>
        <end position="404"/>
    </location>
</feature>
<feature type="region of interest" description="Disordered" evidence="1">
    <location>
        <begin position="449"/>
        <end position="497"/>
    </location>
</feature>
<comment type="caution">
    <text evidence="2">The sequence shown here is derived from an EMBL/GenBank/DDBJ whole genome shotgun (WGS) entry which is preliminary data.</text>
</comment>
<reference evidence="2 3" key="2">
    <citation type="journal article" date="2012" name="Proc. Natl. Acad. Sci. U.S.A.">
        <title>Antigenic diversity is generated by distinct evolutionary mechanisms in African trypanosome species.</title>
        <authorList>
            <person name="Jackson A.P."/>
            <person name="Berry A."/>
            <person name="Aslett M."/>
            <person name="Allison H.C."/>
            <person name="Burton P."/>
            <person name="Vavrova-Anderson J."/>
            <person name="Brown R."/>
            <person name="Browne H."/>
            <person name="Corton N."/>
            <person name="Hauser H."/>
            <person name="Gamble J."/>
            <person name="Gilderthorp R."/>
            <person name="Marcello L."/>
            <person name="McQuillan J."/>
            <person name="Otto T.D."/>
            <person name="Quail M.A."/>
            <person name="Sanders M.J."/>
            <person name="van Tonder A."/>
            <person name="Ginger M.L."/>
            <person name="Field M.C."/>
            <person name="Barry J.D."/>
            <person name="Hertz-Fowler C."/>
            <person name="Berriman M."/>
        </authorList>
    </citation>
    <scope>NUCLEOTIDE SEQUENCE [LARGE SCALE GENOMIC DNA]</scope>
    <source>
        <strain evidence="2 3">IL3000</strain>
    </source>
</reference>
<accession>F9W7Z6</accession>